<feature type="region of interest" description="Disordered" evidence="3">
    <location>
        <begin position="29"/>
        <end position="63"/>
    </location>
</feature>
<accession>A0A916Z5Y8</accession>
<dbReference type="Pfam" id="PF00545">
    <property type="entry name" value="Ribonuclease"/>
    <property type="match status" value="1"/>
</dbReference>
<reference evidence="4" key="2">
    <citation type="submission" date="2020-09" db="EMBL/GenBank/DDBJ databases">
        <authorList>
            <person name="Sun Q."/>
            <person name="Zhou Y."/>
        </authorList>
    </citation>
    <scope>NUCLEOTIDE SEQUENCE</scope>
    <source>
        <strain evidence="4">CGMCC 1.15958</strain>
    </source>
</reference>
<dbReference type="Proteomes" id="UP000609064">
    <property type="component" value="Unassembled WGS sequence"/>
</dbReference>
<evidence type="ECO:0000256" key="2">
    <source>
        <dbReference type="ARBA" id="ARBA00022801"/>
    </source>
</evidence>
<dbReference type="GO" id="GO:0003723">
    <property type="term" value="F:RNA binding"/>
    <property type="evidence" value="ECO:0007669"/>
    <property type="project" value="InterPro"/>
</dbReference>
<feature type="compositionally biased region" description="Basic and acidic residues" evidence="3">
    <location>
        <begin position="41"/>
        <end position="53"/>
    </location>
</feature>
<protein>
    <submittedName>
        <fullName evidence="4">Uncharacterized protein</fullName>
    </submittedName>
</protein>
<dbReference type="InterPro" id="IPR016191">
    <property type="entry name" value="Ribonuclease/ribotoxin"/>
</dbReference>
<dbReference type="SUPFAM" id="SSF53933">
    <property type="entry name" value="Microbial ribonucleases"/>
    <property type="match status" value="1"/>
</dbReference>
<name>A0A916Z5Y8_9BACT</name>
<dbReference type="EMBL" id="BMKK01000013">
    <property type="protein sequence ID" value="GGD78270.1"/>
    <property type="molecule type" value="Genomic_DNA"/>
</dbReference>
<feature type="region of interest" description="Disordered" evidence="3">
    <location>
        <begin position="84"/>
        <end position="109"/>
    </location>
</feature>
<keyword evidence="5" id="KW-1185">Reference proteome</keyword>
<evidence type="ECO:0000256" key="1">
    <source>
        <dbReference type="ARBA" id="ARBA00022722"/>
    </source>
</evidence>
<evidence type="ECO:0000313" key="5">
    <source>
        <dbReference type="Proteomes" id="UP000609064"/>
    </source>
</evidence>
<dbReference type="RefSeq" id="WP_229250869.1">
    <property type="nucleotide sequence ID" value="NZ_BMKK01000013.1"/>
</dbReference>
<dbReference type="InterPro" id="IPR000026">
    <property type="entry name" value="N1-like"/>
</dbReference>
<sequence length="152" mass="17642">MNTFFKNTLLVVGLISQIFLGCRQTNKQESYKAAEPTTQLPEHKESRKDKKTPDYQSNKQGKVPQKVYEVLKYIKENGEAPDGYVGGRKFGNYEKQLPQKDDNGQRINYQEWDVNPKKQGRNRGAERLVTGSDGRAYYTKNHYKTFIEIETK</sequence>
<dbReference type="AlphaFoldDB" id="A0A916Z5Y8"/>
<dbReference type="Gene3D" id="3.10.450.30">
    <property type="entry name" value="Microbial ribonucleases"/>
    <property type="match status" value="1"/>
</dbReference>
<gene>
    <name evidence="4" type="ORF">GCM10011514_47860</name>
</gene>
<dbReference type="GO" id="GO:0004521">
    <property type="term" value="F:RNA endonuclease activity"/>
    <property type="evidence" value="ECO:0007669"/>
    <property type="project" value="InterPro"/>
</dbReference>
<keyword evidence="1" id="KW-0540">Nuclease</keyword>
<comment type="caution">
    <text evidence="4">The sequence shown here is derived from an EMBL/GenBank/DDBJ whole genome shotgun (WGS) entry which is preliminary data.</text>
</comment>
<dbReference type="GO" id="GO:0016787">
    <property type="term" value="F:hydrolase activity"/>
    <property type="evidence" value="ECO:0007669"/>
    <property type="project" value="UniProtKB-KW"/>
</dbReference>
<evidence type="ECO:0000313" key="4">
    <source>
        <dbReference type="EMBL" id="GGD78270.1"/>
    </source>
</evidence>
<keyword evidence="2" id="KW-0378">Hydrolase</keyword>
<evidence type="ECO:0000256" key="3">
    <source>
        <dbReference type="SAM" id="MobiDB-lite"/>
    </source>
</evidence>
<organism evidence="4 5">
    <name type="scientific">Emticicia aquatilis</name>
    <dbReference type="NCBI Taxonomy" id="1537369"/>
    <lineage>
        <taxon>Bacteria</taxon>
        <taxon>Pseudomonadati</taxon>
        <taxon>Bacteroidota</taxon>
        <taxon>Cytophagia</taxon>
        <taxon>Cytophagales</taxon>
        <taxon>Leadbetterellaceae</taxon>
        <taxon>Emticicia</taxon>
    </lineage>
</organism>
<reference evidence="4" key="1">
    <citation type="journal article" date="2014" name="Int. J. Syst. Evol. Microbiol.">
        <title>Complete genome sequence of Corynebacterium casei LMG S-19264T (=DSM 44701T), isolated from a smear-ripened cheese.</title>
        <authorList>
            <consortium name="US DOE Joint Genome Institute (JGI-PGF)"/>
            <person name="Walter F."/>
            <person name="Albersmeier A."/>
            <person name="Kalinowski J."/>
            <person name="Ruckert C."/>
        </authorList>
    </citation>
    <scope>NUCLEOTIDE SEQUENCE</scope>
    <source>
        <strain evidence="4">CGMCC 1.15958</strain>
    </source>
</reference>
<dbReference type="PROSITE" id="PS51257">
    <property type="entry name" value="PROKAR_LIPOPROTEIN"/>
    <property type="match status" value="1"/>
</dbReference>
<proteinExistence type="predicted"/>